<reference evidence="1" key="1">
    <citation type="journal article" date="2018" name="DNA Res.">
        <title>Multiple hybrid de novo genome assembly of finger millet, an orphan allotetraploid crop.</title>
        <authorList>
            <person name="Hatakeyama M."/>
            <person name="Aluri S."/>
            <person name="Balachadran M.T."/>
            <person name="Sivarajan S.R."/>
            <person name="Patrignani A."/>
            <person name="Gruter S."/>
            <person name="Poveda L."/>
            <person name="Shimizu-Inatsugi R."/>
            <person name="Baeten J."/>
            <person name="Francoijs K.J."/>
            <person name="Nataraja K.N."/>
            <person name="Reddy Y.A.N."/>
            <person name="Phadnis S."/>
            <person name="Ravikumar R.L."/>
            <person name="Schlapbach R."/>
            <person name="Sreeman S.M."/>
            <person name="Shimizu K.K."/>
        </authorList>
    </citation>
    <scope>NUCLEOTIDE SEQUENCE</scope>
</reference>
<dbReference type="EMBL" id="BQKI01000002">
    <property type="protein sequence ID" value="GJM88152.1"/>
    <property type="molecule type" value="Genomic_DNA"/>
</dbReference>
<name>A0AAV5BRN2_ELECO</name>
<dbReference type="AlphaFoldDB" id="A0AAV5BRN2"/>
<dbReference type="Proteomes" id="UP001054889">
    <property type="component" value="Unassembled WGS sequence"/>
</dbReference>
<gene>
    <name evidence="1" type="primary">ga04181</name>
    <name evidence="1" type="ORF">PR202_ga04181</name>
</gene>
<keyword evidence="2" id="KW-1185">Reference proteome</keyword>
<protein>
    <submittedName>
        <fullName evidence="1">Uncharacterized protein</fullName>
    </submittedName>
</protein>
<proteinExistence type="predicted"/>
<comment type="caution">
    <text evidence="1">The sequence shown here is derived from an EMBL/GenBank/DDBJ whole genome shotgun (WGS) entry which is preliminary data.</text>
</comment>
<accession>A0AAV5BRN2</accession>
<sequence>MGGPPARAPGHGVPPPSYTCGPRPLPCGMPPVGLRRTAGVSPAPSIANAMACATRRQCHQLSTRRDLPLTSRDLLSQLLWRVDSLCHARTTPAS</sequence>
<reference evidence="1" key="2">
    <citation type="submission" date="2021-12" db="EMBL/GenBank/DDBJ databases">
        <title>Resequencing data analysis of finger millet.</title>
        <authorList>
            <person name="Hatakeyama M."/>
            <person name="Aluri S."/>
            <person name="Balachadran M.T."/>
            <person name="Sivarajan S.R."/>
            <person name="Poveda L."/>
            <person name="Shimizu-Inatsugi R."/>
            <person name="Schlapbach R."/>
            <person name="Sreeman S.M."/>
            <person name="Shimizu K.K."/>
        </authorList>
    </citation>
    <scope>NUCLEOTIDE SEQUENCE</scope>
</reference>
<evidence type="ECO:0000313" key="2">
    <source>
        <dbReference type="Proteomes" id="UP001054889"/>
    </source>
</evidence>
<organism evidence="1 2">
    <name type="scientific">Eleusine coracana subsp. coracana</name>
    <dbReference type="NCBI Taxonomy" id="191504"/>
    <lineage>
        <taxon>Eukaryota</taxon>
        <taxon>Viridiplantae</taxon>
        <taxon>Streptophyta</taxon>
        <taxon>Embryophyta</taxon>
        <taxon>Tracheophyta</taxon>
        <taxon>Spermatophyta</taxon>
        <taxon>Magnoliopsida</taxon>
        <taxon>Liliopsida</taxon>
        <taxon>Poales</taxon>
        <taxon>Poaceae</taxon>
        <taxon>PACMAD clade</taxon>
        <taxon>Chloridoideae</taxon>
        <taxon>Cynodonteae</taxon>
        <taxon>Eleusininae</taxon>
        <taxon>Eleusine</taxon>
    </lineage>
</organism>
<evidence type="ECO:0000313" key="1">
    <source>
        <dbReference type="EMBL" id="GJM88152.1"/>
    </source>
</evidence>